<gene>
    <name evidence="10" type="ORF">B0J12DRAFT_735067</name>
</gene>
<dbReference type="Gene3D" id="1.10.489.10">
    <property type="entry name" value="Chloroperoxidase-like"/>
    <property type="match status" value="1"/>
</dbReference>
<evidence type="ECO:0000256" key="4">
    <source>
        <dbReference type="ARBA" id="ARBA00022723"/>
    </source>
</evidence>
<dbReference type="InterPro" id="IPR036851">
    <property type="entry name" value="Chloroperoxidase-like_sf"/>
</dbReference>
<feature type="domain" description="Heme haloperoxidase family profile" evidence="9">
    <location>
        <begin position="20"/>
        <end position="233"/>
    </location>
</feature>
<comment type="similarity">
    <text evidence="7">Belongs to the chloroperoxidase family.</text>
</comment>
<evidence type="ECO:0000256" key="7">
    <source>
        <dbReference type="ARBA" id="ARBA00025795"/>
    </source>
</evidence>
<comment type="cofactor">
    <cofactor evidence="1">
        <name>heme b</name>
        <dbReference type="ChEBI" id="CHEBI:60344"/>
    </cofactor>
</comment>
<evidence type="ECO:0000256" key="6">
    <source>
        <dbReference type="ARBA" id="ARBA00023004"/>
    </source>
</evidence>
<accession>A0ABQ8GRM2</accession>
<keyword evidence="4" id="KW-0479">Metal-binding</keyword>
<dbReference type="Pfam" id="PF01328">
    <property type="entry name" value="Peroxidase_2"/>
    <property type="match status" value="1"/>
</dbReference>
<name>A0ABQ8GRM2_9PEZI</name>
<reference evidence="10 11" key="1">
    <citation type="journal article" date="2021" name="Nat. Commun.">
        <title>Genetic determinants of endophytism in the Arabidopsis root mycobiome.</title>
        <authorList>
            <person name="Mesny F."/>
            <person name="Miyauchi S."/>
            <person name="Thiergart T."/>
            <person name="Pickel B."/>
            <person name="Atanasova L."/>
            <person name="Karlsson M."/>
            <person name="Huettel B."/>
            <person name="Barry K.W."/>
            <person name="Haridas S."/>
            <person name="Chen C."/>
            <person name="Bauer D."/>
            <person name="Andreopoulos W."/>
            <person name="Pangilinan J."/>
            <person name="LaButti K."/>
            <person name="Riley R."/>
            <person name="Lipzen A."/>
            <person name="Clum A."/>
            <person name="Drula E."/>
            <person name="Henrissat B."/>
            <person name="Kohler A."/>
            <person name="Grigoriev I.V."/>
            <person name="Martin F.M."/>
            <person name="Hacquard S."/>
        </authorList>
    </citation>
    <scope>NUCLEOTIDE SEQUENCE [LARGE SCALE GENOMIC DNA]</scope>
    <source>
        <strain evidence="10 11">MPI-SDFR-AT-0080</strain>
    </source>
</reference>
<evidence type="ECO:0000256" key="5">
    <source>
        <dbReference type="ARBA" id="ARBA00023002"/>
    </source>
</evidence>
<evidence type="ECO:0000256" key="2">
    <source>
        <dbReference type="ARBA" id="ARBA00022559"/>
    </source>
</evidence>
<keyword evidence="3" id="KW-0349">Heme</keyword>
<keyword evidence="2" id="KW-0575">Peroxidase</keyword>
<protein>
    <submittedName>
        <fullName evidence="10">Chloroperoxidase</fullName>
    </submittedName>
</protein>
<dbReference type="SUPFAM" id="SSF47571">
    <property type="entry name" value="Cloroperoxidase"/>
    <property type="match status" value="1"/>
</dbReference>
<evidence type="ECO:0000259" key="9">
    <source>
        <dbReference type="PROSITE" id="PS51405"/>
    </source>
</evidence>
<keyword evidence="8" id="KW-0732">Signal</keyword>
<dbReference type="PANTHER" id="PTHR33577">
    <property type="entry name" value="STERIGMATOCYSTIN BIOSYNTHESIS PEROXIDASE STCC-RELATED"/>
    <property type="match status" value="1"/>
</dbReference>
<keyword evidence="6" id="KW-0408">Iron</keyword>
<evidence type="ECO:0000313" key="10">
    <source>
        <dbReference type="EMBL" id="KAH7063141.1"/>
    </source>
</evidence>
<dbReference type="PROSITE" id="PS51405">
    <property type="entry name" value="HEME_HALOPEROXIDASE"/>
    <property type="match status" value="1"/>
</dbReference>
<organism evidence="10 11">
    <name type="scientific">Macrophomina phaseolina</name>
    <dbReference type="NCBI Taxonomy" id="35725"/>
    <lineage>
        <taxon>Eukaryota</taxon>
        <taxon>Fungi</taxon>
        <taxon>Dikarya</taxon>
        <taxon>Ascomycota</taxon>
        <taxon>Pezizomycotina</taxon>
        <taxon>Dothideomycetes</taxon>
        <taxon>Dothideomycetes incertae sedis</taxon>
        <taxon>Botryosphaeriales</taxon>
        <taxon>Botryosphaeriaceae</taxon>
        <taxon>Macrophomina</taxon>
    </lineage>
</organism>
<evidence type="ECO:0000313" key="11">
    <source>
        <dbReference type="Proteomes" id="UP000774617"/>
    </source>
</evidence>
<feature type="signal peptide" evidence="8">
    <location>
        <begin position="1"/>
        <end position="17"/>
    </location>
</feature>
<proteinExistence type="inferred from homology"/>
<dbReference type="InterPro" id="IPR000028">
    <property type="entry name" value="Chloroperoxidase"/>
</dbReference>
<sequence>MKLTVCATTLCFALVYGQGSYEGWKPAGPDDFRGPCPMMNTLANHGFLPHDGRNITKANAIHALNTAINFNTSLAAIMWEQAIIANPEPNATFFTLDHLNRHNVLEHDASLSRSDAFFGNNHVFNQTIFDVSRAWWTEETVDAKMLANSKLFRQIESRAANPNYTFTQTTEAFSLGEVAAPIIVFGDHAAGTVNRSLVEYFFENERLPTELGWTKQANDVSLEVILEIQDLVRNATNLITDAPLPAAPHKRDLHAPYSL</sequence>
<evidence type="ECO:0000256" key="8">
    <source>
        <dbReference type="SAM" id="SignalP"/>
    </source>
</evidence>
<dbReference type="EMBL" id="JAGTJR010000002">
    <property type="protein sequence ID" value="KAH7063141.1"/>
    <property type="molecule type" value="Genomic_DNA"/>
</dbReference>
<keyword evidence="11" id="KW-1185">Reference proteome</keyword>
<evidence type="ECO:0000256" key="1">
    <source>
        <dbReference type="ARBA" id="ARBA00001970"/>
    </source>
</evidence>
<comment type="caution">
    <text evidence="10">The sequence shown here is derived from an EMBL/GenBank/DDBJ whole genome shotgun (WGS) entry which is preliminary data.</text>
</comment>
<evidence type="ECO:0000256" key="3">
    <source>
        <dbReference type="ARBA" id="ARBA00022617"/>
    </source>
</evidence>
<dbReference type="PANTHER" id="PTHR33577:SF7">
    <property type="entry name" value="HEME HALOPEROXIDASE FAMILY PROFILE DOMAIN-CONTAINING PROTEIN"/>
    <property type="match status" value="1"/>
</dbReference>
<dbReference type="Proteomes" id="UP000774617">
    <property type="component" value="Unassembled WGS sequence"/>
</dbReference>
<feature type="chain" id="PRO_5047442409" evidence="8">
    <location>
        <begin position="18"/>
        <end position="259"/>
    </location>
</feature>
<keyword evidence="5" id="KW-0560">Oxidoreductase</keyword>